<proteinExistence type="inferred from homology"/>
<keyword evidence="2 7" id="KW-0812">Transmembrane</keyword>
<feature type="region of interest" description="Disordered" evidence="6">
    <location>
        <begin position="278"/>
        <end position="337"/>
    </location>
</feature>
<feature type="compositionally biased region" description="Low complexity" evidence="6">
    <location>
        <begin position="281"/>
        <end position="293"/>
    </location>
</feature>
<comment type="caution">
    <text evidence="9">The sequence shown here is derived from an EMBL/GenBank/DDBJ whole genome shotgun (WGS) entry which is preliminary data.</text>
</comment>
<keyword evidence="3 7" id="KW-1133">Transmembrane helix</keyword>
<feature type="transmembrane region" description="Helical" evidence="7">
    <location>
        <begin position="160"/>
        <end position="185"/>
    </location>
</feature>
<feature type="transmembrane region" description="Helical" evidence="7">
    <location>
        <begin position="81"/>
        <end position="106"/>
    </location>
</feature>
<dbReference type="GO" id="GO:0016020">
    <property type="term" value="C:membrane"/>
    <property type="evidence" value="ECO:0007669"/>
    <property type="project" value="UniProtKB-SubCell"/>
</dbReference>
<accession>A0A1Y1ZKV1</accession>
<comment type="subcellular location">
    <subcellularLocation>
        <location evidence="1">Membrane</location>
        <topology evidence="1">Multi-pass membrane protein</topology>
    </subcellularLocation>
</comment>
<dbReference type="PANTHER" id="PTHR33048:SF131">
    <property type="entry name" value="INTEGRAL MEMBRANE PROTEIN"/>
    <property type="match status" value="1"/>
</dbReference>
<reference evidence="9 10" key="1">
    <citation type="submission" date="2016-07" db="EMBL/GenBank/DDBJ databases">
        <title>Pervasive Adenine N6-methylation of Active Genes in Fungi.</title>
        <authorList>
            <consortium name="DOE Joint Genome Institute"/>
            <person name="Mondo S.J."/>
            <person name="Dannebaum R.O."/>
            <person name="Kuo R.C."/>
            <person name="Labutti K."/>
            <person name="Haridas S."/>
            <person name="Kuo A."/>
            <person name="Salamov A."/>
            <person name="Ahrendt S.R."/>
            <person name="Lipzen A."/>
            <person name="Sullivan W."/>
            <person name="Andreopoulos W.B."/>
            <person name="Clum A."/>
            <person name="Lindquist E."/>
            <person name="Daum C."/>
            <person name="Ramamoorthy G.K."/>
            <person name="Gryganskyi A."/>
            <person name="Culley D."/>
            <person name="Magnuson J.K."/>
            <person name="James T.Y."/>
            <person name="O'Malley M.A."/>
            <person name="Stajich J.E."/>
            <person name="Spatafora J.W."/>
            <person name="Visel A."/>
            <person name="Grigoriev I.V."/>
        </authorList>
    </citation>
    <scope>NUCLEOTIDE SEQUENCE [LARGE SCALE GENOMIC DNA]</scope>
    <source>
        <strain evidence="9 10">CBS 115471</strain>
    </source>
</reference>
<dbReference type="Proteomes" id="UP000193144">
    <property type="component" value="Unassembled WGS sequence"/>
</dbReference>
<evidence type="ECO:0000256" key="4">
    <source>
        <dbReference type="ARBA" id="ARBA00023136"/>
    </source>
</evidence>
<organism evidence="9 10">
    <name type="scientific">Clohesyomyces aquaticus</name>
    <dbReference type="NCBI Taxonomy" id="1231657"/>
    <lineage>
        <taxon>Eukaryota</taxon>
        <taxon>Fungi</taxon>
        <taxon>Dikarya</taxon>
        <taxon>Ascomycota</taxon>
        <taxon>Pezizomycotina</taxon>
        <taxon>Dothideomycetes</taxon>
        <taxon>Pleosporomycetidae</taxon>
        <taxon>Pleosporales</taxon>
        <taxon>Lindgomycetaceae</taxon>
        <taxon>Clohesyomyces</taxon>
    </lineage>
</organism>
<feature type="region of interest" description="Disordered" evidence="6">
    <location>
        <begin position="376"/>
        <end position="464"/>
    </location>
</feature>
<evidence type="ECO:0000256" key="7">
    <source>
        <dbReference type="SAM" id="Phobius"/>
    </source>
</evidence>
<dbReference type="InterPro" id="IPR049326">
    <property type="entry name" value="Rhodopsin_dom_fungi"/>
</dbReference>
<feature type="domain" description="Rhodopsin" evidence="8">
    <location>
        <begin position="26"/>
        <end position="258"/>
    </location>
</feature>
<feature type="transmembrane region" description="Helical" evidence="7">
    <location>
        <begin position="118"/>
        <end position="140"/>
    </location>
</feature>
<evidence type="ECO:0000259" key="8">
    <source>
        <dbReference type="Pfam" id="PF20684"/>
    </source>
</evidence>
<feature type="transmembrane region" description="Helical" evidence="7">
    <location>
        <begin position="197"/>
        <end position="216"/>
    </location>
</feature>
<dbReference type="InterPro" id="IPR052337">
    <property type="entry name" value="SAT4-like"/>
</dbReference>
<sequence>MVDQVPIIIWLNALLMALTLTAISSRVGRRVFLIRTWSWHDALISLAASCAFVFSICQIYATTLGWGEHDVNVPQETKPKLFKLILVSNVFYFGCNWAVKHALLFFYTDIVRDKKYLWAIYFMHFVSFGFGFSSILVNLFQCTPFRKAYHPEIRGHCVNINIFLHFNASIMMTTDVVLYAMPVVFTWNLQLRRPQRIGLNCLFGLGGLVLAASAARTAAVHKLGEESDLSFWFANAMIWAVLENHLAIVVACAPSIKVIALLIFPRLKSSYRKVVSKVTPSNSRSRSRASGSATYDLESGMAGKSDRLKPTPSGTPMPSPVVTFGSGGGHATGPSRASRNFAKWFSKSSSAGSRTLDSADSMDRSLVTVYGEEAARAQTQSRDVHMVNISRDDENDKRWREERESGRGCKDSGAGDGMNDIRVERTVMVESERGSRYSDDGEADLGHKSEKSNTLALCSERQNV</sequence>
<dbReference type="EMBL" id="MCFA01000067">
    <property type="protein sequence ID" value="ORY10888.1"/>
    <property type="molecule type" value="Genomic_DNA"/>
</dbReference>
<name>A0A1Y1ZKV1_9PLEO</name>
<dbReference type="Pfam" id="PF20684">
    <property type="entry name" value="Fung_rhodopsin"/>
    <property type="match status" value="1"/>
</dbReference>
<feature type="compositionally biased region" description="Polar residues" evidence="6">
    <location>
        <begin position="452"/>
        <end position="464"/>
    </location>
</feature>
<evidence type="ECO:0000256" key="6">
    <source>
        <dbReference type="SAM" id="MobiDB-lite"/>
    </source>
</evidence>
<keyword evidence="10" id="KW-1185">Reference proteome</keyword>
<evidence type="ECO:0000256" key="3">
    <source>
        <dbReference type="ARBA" id="ARBA00022989"/>
    </source>
</evidence>
<dbReference type="OrthoDB" id="5413793at2759"/>
<evidence type="ECO:0000313" key="9">
    <source>
        <dbReference type="EMBL" id="ORY10888.1"/>
    </source>
</evidence>
<feature type="compositionally biased region" description="Basic and acidic residues" evidence="6">
    <location>
        <begin position="382"/>
        <end position="410"/>
    </location>
</feature>
<evidence type="ECO:0000256" key="2">
    <source>
        <dbReference type="ARBA" id="ARBA00022692"/>
    </source>
</evidence>
<evidence type="ECO:0000256" key="5">
    <source>
        <dbReference type="ARBA" id="ARBA00038359"/>
    </source>
</evidence>
<evidence type="ECO:0000256" key="1">
    <source>
        <dbReference type="ARBA" id="ARBA00004141"/>
    </source>
</evidence>
<comment type="similarity">
    <text evidence="5">Belongs to the SAT4 family.</text>
</comment>
<protein>
    <recommendedName>
        <fullName evidence="8">Rhodopsin domain-containing protein</fullName>
    </recommendedName>
</protein>
<keyword evidence="4 7" id="KW-0472">Membrane</keyword>
<feature type="transmembrane region" description="Helical" evidence="7">
    <location>
        <begin position="236"/>
        <end position="264"/>
    </location>
</feature>
<evidence type="ECO:0000313" key="10">
    <source>
        <dbReference type="Proteomes" id="UP000193144"/>
    </source>
</evidence>
<feature type="compositionally biased region" description="Basic and acidic residues" evidence="6">
    <location>
        <begin position="419"/>
        <end position="451"/>
    </location>
</feature>
<feature type="transmembrane region" description="Helical" evidence="7">
    <location>
        <begin position="43"/>
        <end position="61"/>
    </location>
</feature>
<dbReference type="AlphaFoldDB" id="A0A1Y1ZKV1"/>
<feature type="transmembrane region" description="Helical" evidence="7">
    <location>
        <begin position="6"/>
        <end position="23"/>
    </location>
</feature>
<dbReference type="PANTHER" id="PTHR33048">
    <property type="entry name" value="PTH11-LIKE INTEGRAL MEMBRANE PROTEIN (AFU_ORTHOLOGUE AFUA_5G11245)"/>
    <property type="match status" value="1"/>
</dbReference>
<gene>
    <name evidence="9" type="ORF">BCR34DRAFT_601792</name>
</gene>